<dbReference type="Gene3D" id="3.40.710.10">
    <property type="entry name" value="DD-peptidase/beta-lactamase superfamily"/>
    <property type="match status" value="1"/>
</dbReference>
<evidence type="ECO:0000259" key="1">
    <source>
        <dbReference type="Pfam" id="PF00144"/>
    </source>
</evidence>
<keyword evidence="2" id="KW-0378">Hydrolase</keyword>
<name>A0ABW0R6T9_9BACL</name>
<dbReference type="InterPro" id="IPR012338">
    <property type="entry name" value="Beta-lactam/transpept-like"/>
</dbReference>
<dbReference type="InterPro" id="IPR050789">
    <property type="entry name" value="Diverse_Enzym_Activities"/>
</dbReference>
<accession>A0ABW0R6T9</accession>
<reference evidence="3" key="1">
    <citation type="journal article" date="2019" name="Int. J. Syst. Evol. Microbiol.">
        <title>The Global Catalogue of Microorganisms (GCM) 10K type strain sequencing project: providing services to taxonomists for standard genome sequencing and annotation.</title>
        <authorList>
            <consortium name="The Broad Institute Genomics Platform"/>
            <consortium name="The Broad Institute Genome Sequencing Center for Infectious Disease"/>
            <person name="Wu L."/>
            <person name="Ma J."/>
        </authorList>
    </citation>
    <scope>NUCLEOTIDE SEQUENCE [LARGE SCALE GENOMIC DNA]</scope>
    <source>
        <strain evidence="3">CGMCC 1.18578</strain>
    </source>
</reference>
<gene>
    <name evidence="2" type="ORF">ACFPQ4_21275</name>
</gene>
<dbReference type="PANTHER" id="PTHR43283">
    <property type="entry name" value="BETA-LACTAMASE-RELATED"/>
    <property type="match status" value="1"/>
</dbReference>
<proteinExistence type="predicted"/>
<evidence type="ECO:0000313" key="2">
    <source>
        <dbReference type="EMBL" id="MFC5531955.1"/>
    </source>
</evidence>
<dbReference type="Proteomes" id="UP001596108">
    <property type="component" value="Unassembled WGS sequence"/>
</dbReference>
<dbReference type="EC" id="3.-.-.-" evidence="2"/>
<dbReference type="SUPFAM" id="SSF56601">
    <property type="entry name" value="beta-lactamase/transpeptidase-like"/>
    <property type="match status" value="1"/>
</dbReference>
<dbReference type="PANTHER" id="PTHR43283:SF7">
    <property type="entry name" value="BETA-LACTAMASE-RELATED DOMAIN-CONTAINING PROTEIN"/>
    <property type="match status" value="1"/>
</dbReference>
<evidence type="ECO:0000313" key="3">
    <source>
        <dbReference type="Proteomes" id="UP001596108"/>
    </source>
</evidence>
<dbReference type="Pfam" id="PF00144">
    <property type="entry name" value="Beta-lactamase"/>
    <property type="match status" value="1"/>
</dbReference>
<dbReference type="EMBL" id="JBHSNC010000056">
    <property type="protein sequence ID" value="MFC5531955.1"/>
    <property type="molecule type" value="Genomic_DNA"/>
</dbReference>
<keyword evidence="3" id="KW-1185">Reference proteome</keyword>
<dbReference type="GO" id="GO:0016787">
    <property type="term" value="F:hydrolase activity"/>
    <property type="evidence" value="ECO:0007669"/>
    <property type="project" value="UniProtKB-KW"/>
</dbReference>
<organism evidence="2 3">
    <name type="scientific">Cohnella yongneupensis</name>
    <dbReference type="NCBI Taxonomy" id="425006"/>
    <lineage>
        <taxon>Bacteria</taxon>
        <taxon>Bacillati</taxon>
        <taxon>Bacillota</taxon>
        <taxon>Bacilli</taxon>
        <taxon>Bacillales</taxon>
        <taxon>Paenibacillaceae</taxon>
        <taxon>Cohnella</taxon>
    </lineage>
</organism>
<protein>
    <submittedName>
        <fullName evidence="2">Serine hydrolase domain-containing protein</fullName>
        <ecNumber evidence="2">3.-.-.-</ecNumber>
    </submittedName>
</protein>
<dbReference type="InterPro" id="IPR001466">
    <property type="entry name" value="Beta-lactam-related"/>
</dbReference>
<dbReference type="RefSeq" id="WP_378113912.1">
    <property type="nucleotide sequence ID" value="NZ_JBHSNC010000056.1"/>
</dbReference>
<feature type="domain" description="Beta-lactamase-related" evidence="1">
    <location>
        <begin position="17"/>
        <end position="267"/>
    </location>
</feature>
<comment type="caution">
    <text evidence="2">The sequence shown here is derived from an EMBL/GenBank/DDBJ whole genome shotgun (WGS) entry which is preliminary data.</text>
</comment>
<sequence length="282" mass="31823">MQHGHTLLAYARNNQSATKLHKINSITKSVLSLLIGIAIDRGELASIHQPIEDFFPEARNSDKADVTIEHLLTMAPGWHWPEMGDWGGRPFPMINSMNWVRFILNRPMIHEPGSRMYYDSGSSHLLSAILQQVSGLSTSAYAEKHLFKPLGIDRYRWFADAKGIVIGGFGLEVIGPDLAKLGQLVLQQGIWNGVPIVSPAWIASSTKPRHHTYDHIGSYASHWWVMTDEERNPVTPRVLFAMGYGGQYIFVVPEHELVVTFASTLYKSTFLPMRLFRELMNV</sequence>